<dbReference type="RefSeq" id="WP_063788533.1">
    <property type="nucleotide sequence ID" value="NZ_LGKG01000151.1"/>
</dbReference>
<organism evidence="2 3">
    <name type="scientific">Streptomyces chattanoogensis</name>
    <dbReference type="NCBI Taxonomy" id="66876"/>
    <lineage>
        <taxon>Bacteria</taxon>
        <taxon>Bacillati</taxon>
        <taxon>Actinomycetota</taxon>
        <taxon>Actinomycetes</taxon>
        <taxon>Kitasatosporales</taxon>
        <taxon>Streptomycetaceae</taxon>
        <taxon>Streptomyces</taxon>
    </lineage>
</organism>
<keyword evidence="3" id="KW-1185">Reference proteome</keyword>
<reference evidence="3" key="1">
    <citation type="submission" date="2015-07" db="EMBL/GenBank/DDBJ databases">
        <authorList>
            <person name="Ju K.-S."/>
            <person name="Doroghazi J.R."/>
            <person name="Metcalf W.W."/>
        </authorList>
    </citation>
    <scope>NUCLEOTIDE SEQUENCE [LARGE SCALE GENOMIC DNA]</scope>
    <source>
        <strain evidence="3">NRRL ISP-5002</strain>
    </source>
</reference>
<feature type="signal peptide" evidence="1">
    <location>
        <begin position="1"/>
        <end position="30"/>
    </location>
</feature>
<accession>A0A0N0XTB4</accession>
<gene>
    <name evidence="2" type="ORF">ADL29_25495</name>
</gene>
<protein>
    <submittedName>
        <fullName evidence="2">Uncharacterized protein</fullName>
    </submittedName>
</protein>
<sequence>MAKQPTRTAVPAGRKRVAFVAAASAVAALAFGGGASAITSRGALAGSAAKVSASDPLPAPVAYGSTTALPPWPAPADATAGARAAGLEVSEMEGTAIHFHTHLDVIVDGEPVQVPANLGIDPETRMMSELHTHDTRGVLHIEGPAERRYILGQLFNEWGVRLNSRGIGGLKAGGGKTLTAYVDGERVSGDPASIELTAHREIALVYGDPDEQVDVPSSYDFAPGE</sequence>
<evidence type="ECO:0000313" key="3">
    <source>
        <dbReference type="Proteomes" id="UP000037982"/>
    </source>
</evidence>
<keyword evidence="1" id="KW-0732">Signal</keyword>
<evidence type="ECO:0000313" key="2">
    <source>
        <dbReference type="EMBL" id="KPC61145.1"/>
    </source>
</evidence>
<name>A0A0N0XTB4_9ACTN</name>
<dbReference type="Proteomes" id="UP000037982">
    <property type="component" value="Unassembled WGS sequence"/>
</dbReference>
<evidence type="ECO:0000256" key="1">
    <source>
        <dbReference type="SAM" id="SignalP"/>
    </source>
</evidence>
<dbReference type="AlphaFoldDB" id="A0A0N0XTB4"/>
<proteinExistence type="predicted"/>
<comment type="caution">
    <text evidence="2">The sequence shown here is derived from an EMBL/GenBank/DDBJ whole genome shotgun (WGS) entry which is preliminary data.</text>
</comment>
<feature type="chain" id="PRO_5039362078" evidence="1">
    <location>
        <begin position="31"/>
        <end position="225"/>
    </location>
</feature>
<dbReference type="EMBL" id="LGKG01000151">
    <property type="protein sequence ID" value="KPC61145.1"/>
    <property type="molecule type" value="Genomic_DNA"/>
</dbReference>